<dbReference type="InterPro" id="IPR007730">
    <property type="entry name" value="SPOR-like_dom"/>
</dbReference>
<name>A0A1J5SF36_9ZZZZ</name>
<dbReference type="Gene3D" id="2.40.40.10">
    <property type="entry name" value="RlpA-like domain"/>
    <property type="match status" value="1"/>
</dbReference>
<accession>A0A1J5SF36</accession>
<dbReference type="PROSITE" id="PS51724">
    <property type="entry name" value="SPOR"/>
    <property type="match status" value="1"/>
</dbReference>
<dbReference type="PANTHER" id="PTHR34183:SF1">
    <property type="entry name" value="ENDOLYTIC PEPTIDOGLYCAN TRANSGLYCOSYLASE RLPA"/>
    <property type="match status" value="1"/>
</dbReference>
<dbReference type="NCBIfam" id="TIGR00413">
    <property type="entry name" value="rlpA"/>
    <property type="match status" value="1"/>
</dbReference>
<evidence type="ECO:0000256" key="3">
    <source>
        <dbReference type="ARBA" id="ARBA00023316"/>
    </source>
</evidence>
<proteinExistence type="inferred from homology"/>
<comment type="caution">
    <text evidence="5">The sequence shown here is derived from an EMBL/GenBank/DDBJ whole genome shotgun (WGS) entry which is preliminary data.</text>
</comment>
<keyword evidence="5" id="KW-0449">Lipoprotein</keyword>
<dbReference type="SUPFAM" id="SSF50685">
    <property type="entry name" value="Barwin-like endoglucanases"/>
    <property type="match status" value="1"/>
</dbReference>
<dbReference type="AlphaFoldDB" id="A0A1J5SF36"/>
<reference evidence="5" key="1">
    <citation type="submission" date="2016-10" db="EMBL/GenBank/DDBJ databases">
        <title>Sequence of Gallionella enrichment culture.</title>
        <authorList>
            <person name="Poehlein A."/>
            <person name="Muehling M."/>
            <person name="Daniel R."/>
        </authorList>
    </citation>
    <scope>NUCLEOTIDE SEQUENCE</scope>
</reference>
<keyword evidence="3" id="KW-0961">Cell wall biogenesis/degradation</keyword>
<dbReference type="InterPro" id="IPR036680">
    <property type="entry name" value="SPOR-like_sf"/>
</dbReference>
<dbReference type="SUPFAM" id="SSF110997">
    <property type="entry name" value="Sporulation related repeat"/>
    <property type="match status" value="1"/>
</dbReference>
<dbReference type="Gene3D" id="3.30.70.1070">
    <property type="entry name" value="Sporulation related repeat"/>
    <property type="match status" value="1"/>
</dbReference>
<dbReference type="EMBL" id="MLJW01000096">
    <property type="protein sequence ID" value="OIR00316.1"/>
    <property type="molecule type" value="Genomic_DNA"/>
</dbReference>
<evidence type="ECO:0000259" key="4">
    <source>
        <dbReference type="PROSITE" id="PS51724"/>
    </source>
</evidence>
<dbReference type="GO" id="GO:0042834">
    <property type="term" value="F:peptidoglycan binding"/>
    <property type="evidence" value="ECO:0007669"/>
    <property type="project" value="InterPro"/>
</dbReference>
<dbReference type="GO" id="GO:0071555">
    <property type="term" value="P:cell wall organization"/>
    <property type="evidence" value="ECO:0007669"/>
    <property type="project" value="UniProtKB-KW"/>
</dbReference>
<evidence type="ECO:0000256" key="2">
    <source>
        <dbReference type="ARBA" id="ARBA00023239"/>
    </source>
</evidence>
<dbReference type="GO" id="GO:0016829">
    <property type="term" value="F:lyase activity"/>
    <property type="evidence" value="ECO:0007669"/>
    <property type="project" value="UniProtKB-KW"/>
</dbReference>
<evidence type="ECO:0000256" key="1">
    <source>
        <dbReference type="ARBA" id="ARBA00022729"/>
    </source>
</evidence>
<keyword evidence="1" id="KW-0732">Signal</keyword>
<dbReference type="InterPro" id="IPR036908">
    <property type="entry name" value="RlpA-like_sf"/>
</dbReference>
<organism evidence="5">
    <name type="scientific">mine drainage metagenome</name>
    <dbReference type="NCBI Taxonomy" id="410659"/>
    <lineage>
        <taxon>unclassified sequences</taxon>
        <taxon>metagenomes</taxon>
        <taxon>ecological metagenomes</taxon>
    </lineage>
</organism>
<sequence>MRNRRSLQRFKSRGRVLVVLAGCAFLGACASQPEAYQVGNTAPLGPHGGVYKVGKPYQIDGVWYYPSENYDYDETGIASWYGPHFDKQYTANGERFDQNEVTAAHRTLPMPSFVRVTNLDNGRSLVVRINDRGPFAHGRILDLSRRAAQLLGMEGTGTARVRVQIMADESRQIAMQMNSGQLQADTPPVEAAPRAPVMAESLPPPGVDARPQPIIRAAPAPRPAAVAQDPALSPARLARQTVEQGAPAPGHLFIQAGAFQRYTNANRLNAALQAFGQSAITQVQTREGPLFRVRLGPFSDMHDADALLETVLKSGYPDAKLVVD</sequence>
<dbReference type="InterPro" id="IPR009009">
    <property type="entry name" value="RlpA-like_DPBB"/>
</dbReference>
<protein>
    <submittedName>
        <fullName evidence="5">Rare lipoprotein A</fullName>
    </submittedName>
</protein>
<dbReference type="PANTHER" id="PTHR34183">
    <property type="entry name" value="ENDOLYTIC PEPTIDOGLYCAN TRANSGLYCOSYLASE RLPA"/>
    <property type="match status" value="1"/>
</dbReference>
<dbReference type="Pfam" id="PF05036">
    <property type="entry name" value="SPOR"/>
    <property type="match status" value="1"/>
</dbReference>
<dbReference type="PROSITE" id="PS51257">
    <property type="entry name" value="PROKAR_LIPOPROTEIN"/>
    <property type="match status" value="1"/>
</dbReference>
<feature type="domain" description="SPOR" evidence="4">
    <location>
        <begin position="246"/>
        <end position="324"/>
    </location>
</feature>
<dbReference type="Pfam" id="PF03330">
    <property type="entry name" value="DPBB_1"/>
    <property type="match status" value="1"/>
</dbReference>
<dbReference type="CDD" id="cd22268">
    <property type="entry name" value="DPBB_RlpA-like"/>
    <property type="match status" value="1"/>
</dbReference>
<dbReference type="HAMAP" id="MF_02071">
    <property type="entry name" value="RlpA"/>
    <property type="match status" value="1"/>
</dbReference>
<evidence type="ECO:0000313" key="5">
    <source>
        <dbReference type="EMBL" id="OIR00316.1"/>
    </source>
</evidence>
<dbReference type="InterPro" id="IPR012997">
    <property type="entry name" value="RplA"/>
</dbReference>
<dbReference type="InterPro" id="IPR034718">
    <property type="entry name" value="RlpA"/>
</dbReference>
<gene>
    <name evidence="5" type="primary">rlpA_2</name>
    <name evidence="5" type="ORF">GALL_175690</name>
</gene>
<keyword evidence="2" id="KW-0456">Lyase</keyword>